<feature type="domain" description="Calcineurin-like phosphoesterase" evidence="8">
    <location>
        <begin position="44"/>
        <end position="257"/>
    </location>
</feature>
<dbReference type="OrthoDB" id="7722975at2759"/>
<dbReference type="PROSITE" id="PS00785">
    <property type="entry name" value="5_NUCLEOTIDASE_1"/>
    <property type="match status" value="1"/>
</dbReference>
<evidence type="ECO:0000256" key="1">
    <source>
        <dbReference type="ARBA" id="ARBA00006654"/>
    </source>
</evidence>
<keyword evidence="2" id="KW-0479">Metal-binding</keyword>
<keyword evidence="11" id="KW-1185">Reference proteome</keyword>
<dbReference type="SUPFAM" id="SSF56300">
    <property type="entry name" value="Metallo-dependent phosphatases"/>
    <property type="match status" value="1"/>
</dbReference>
<comment type="similarity">
    <text evidence="1 6">Belongs to the 5'-nucleotidase family.</text>
</comment>
<accession>G4T774</accession>
<name>G4T774_SERID</name>
<feature type="domain" description="5'-Nucleotidase C-terminal" evidence="9">
    <location>
        <begin position="344"/>
        <end position="499"/>
    </location>
</feature>
<dbReference type="Gene3D" id="3.90.780.10">
    <property type="entry name" value="5'-Nucleotidase, C-terminal domain"/>
    <property type="match status" value="1"/>
</dbReference>
<evidence type="ECO:0000256" key="5">
    <source>
        <dbReference type="ARBA" id="ARBA00022801"/>
    </source>
</evidence>
<dbReference type="PRINTS" id="PR01607">
    <property type="entry name" value="APYRASEFAMLY"/>
</dbReference>
<dbReference type="STRING" id="1109443.G4T774"/>
<dbReference type="EMBL" id="CAFZ01000010">
    <property type="protein sequence ID" value="CCA67175.1"/>
    <property type="molecule type" value="Genomic_DNA"/>
</dbReference>
<dbReference type="AlphaFoldDB" id="G4T774"/>
<feature type="signal peptide" evidence="6">
    <location>
        <begin position="1"/>
        <end position="19"/>
    </location>
</feature>
<organism evidence="10 11">
    <name type="scientific">Serendipita indica (strain DSM 11827)</name>
    <name type="common">Root endophyte fungus</name>
    <name type="synonym">Piriformospora indica</name>
    <dbReference type="NCBI Taxonomy" id="1109443"/>
    <lineage>
        <taxon>Eukaryota</taxon>
        <taxon>Fungi</taxon>
        <taxon>Dikarya</taxon>
        <taxon>Basidiomycota</taxon>
        <taxon>Agaricomycotina</taxon>
        <taxon>Agaricomycetes</taxon>
        <taxon>Sebacinales</taxon>
        <taxon>Serendipitaceae</taxon>
        <taxon>Serendipita</taxon>
    </lineage>
</organism>
<dbReference type="InterPro" id="IPR006146">
    <property type="entry name" value="5'-Nucleotdase_CS"/>
</dbReference>
<keyword evidence="4 6" id="KW-0547">Nucleotide-binding</keyword>
<dbReference type="InterPro" id="IPR008334">
    <property type="entry name" value="5'-Nucleotdase_C"/>
</dbReference>
<comment type="caution">
    <text evidence="10">The sequence shown here is derived from an EMBL/GenBank/DDBJ whole genome shotgun (WGS) entry which is preliminary data.</text>
</comment>
<keyword evidence="5 6" id="KW-0378">Hydrolase</keyword>
<dbReference type="PANTHER" id="PTHR11575">
    <property type="entry name" value="5'-NUCLEOTIDASE-RELATED"/>
    <property type="match status" value="1"/>
</dbReference>
<dbReference type="PANTHER" id="PTHR11575:SF24">
    <property type="entry name" value="5'-NUCLEOTIDASE"/>
    <property type="match status" value="1"/>
</dbReference>
<evidence type="ECO:0000256" key="3">
    <source>
        <dbReference type="ARBA" id="ARBA00022729"/>
    </source>
</evidence>
<proteinExistence type="inferred from homology"/>
<evidence type="ECO:0000256" key="7">
    <source>
        <dbReference type="SAM" id="MobiDB-lite"/>
    </source>
</evidence>
<dbReference type="GO" id="GO:0009166">
    <property type="term" value="P:nucleotide catabolic process"/>
    <property type="evidence" value="ECO:0007669"/>
    <property type="project" value="InterPro"/>
</dbReference>
<protein>
    <submittedName>
        <fullName evidence="10">Related to 5`-nucleotidase</fullName>
    </submittedName>
</protein>
<evidence type="ECO:0000259" key="8">
    <source>
        <dbReference type="Pfam" id="PF00149"/>
    </source>
</evidence>
<dbReference type="HOGENOM" id="CLU_005854_7_1_1"/>
<keyword evidence="3 6" id="KW-0732">Signal</keyword>
<evidence type="ECO:0000259" key="9">
    <source>
        <dbReference type="Pfam" id="PF02872"/>
    </source>
</evidence>
<dbReference type="InParanoid" id="G4T774"/>
<evidence type="ECO:0000313" key="10">
    <source>
        <dbReference type="EMBL" id="CCA67175.1"/>
    </source>
</evidence>
<dbReference type="Pfam" id="PF00149">
    <property type="entry name" value="Metallophos"/>
    <property type="match status" value="1"/>
</dbReference>
<gene>
    <name evidence="10" type="ORF">PIIN_01005</name>
</gene>
<dbReference type="GO" id="GO:0046872">
    <property type="term" value="F:metal ion binding"/>
    <property type="evidence" value="ECO:0007669"/>
    <property type="project" value="UniProtKB-KW"/>
</dbReference>
<dbReference type="Gene3D" id="3.60.21.10">
    <property type="match status" value="1"/>
</dbReference>
<dbReference type="GO" id="GO:0000166">
    <property type="term" value="F:nucleotide binding"/>
    <property type="evidence" value="ECO:0007669"/>
    <property type="project" value="UniProtKB-KW"/>
</dbReference>
<reference evidence="10 11" key="1">
    <citation type="journal article" date="2011" name="PLoS Pathog.">
        <title>Endophytic Life Strategies Decoded by Genome and Transcriptome Analyses of the Mutualistic Root Symbiont Piriformospora indica.</title>
        <authorList>
            <person name="Zuccaro A."/>
            <person name="Lahrmann U."/>
            <person name="Guldener U."/>
            <person name="Langen G."/>
            <person name="Pfiffi S."/>
            <person name="Biedenkopf D."/>
            <person name="Wong P."/>
            <person name="Samans B."/>
            <person name="Grimm C."/>
            <person name="Basiewicz M."/>
            <person name="Murat C."/>
            <person name="Martin F."/>
            <person name="Kogel K.H."/>
        </authorList>
    </citation>
    <scope>NUCLEOTIDE SEQUENCE [LARGE SCALE GENOMIC DNA]</scope>
    <source>
        <strain evidence="10 11">DSM 11827</strain>
    </source>
</reference>
<evidence type="ECO:0000256" key="4">
    <source>
        <dbReference type="ARBA" id="ARBA00022741"/>
    </source>
</evidence>
<feature type="region of interest" description="Disordered" evidence="7">
    <location>
        <begin position="536"/>
        <end position="556"/>
    </location>
</feature>
<dbReference type="eggNOG" id="KOG4419">
    <property type="taxonomic scope" value="Eukaryota"/>
</dbReference>
<dbReference type="InterPro" id="IPR029052">
    <property type="entry name" value="Metallo-depent_PP-like"/>
</dbReference>
<dbReference type="InterPro" id="IPR004843">
    <property type="entry name" value="Calcineurin-like_PHP"/>
</dbReference>
<dbReference type="SUPFAM" id="SSF55816">
    <property type="entry name" value="5'-nucleotidase (syn. UDP-sugar hydrolase), C-terminal domain"/>
    <property type="match status" value="1"/>
</dbReference>
<sequence>MQLSRSFALLAIYTTLVLAKVDSLVSERALQKRFVDANGNYNVTIVHTNDVHAHLDQWRAGRGTDCTPGSECISGYARIKQKVSELRQSIQDPIFLNAGDEFQGTLFFTYYGGEKISYAINEVGYDVFTLGNHEFDRGQGELAAFLKNLTFPVVCANFKTNDTAMNALNIQPYTIIEKHQLGIIGVITPDTKGTSSGAGPGTEFSDPVQAVQKAVDELQAKNITRIIALTHIGYDKDIELAQKTKGVDLIVGGHSHTLLGNFTNAMGSYPTTAKNLDGEEVFIVTSYRWGEILGKMNIAFDASGKIVSYEGEPLRLTNTTQQDPKLQAEVNEWRQPFDAMAQVVVGTSSVVLDQSICQFSECTLGNVITDAMYEYRKNAGGNVDFALINSGGIRASISEGTVTQGDILTSFPFMNGVVDLTWTGKQLLDIFEGVVSKYSTLSHHATTSFIQVSKQVKFSWNPNNVNQTRLITLEIGGQQVDVNKNYTMVTLDFLASNGDYLWGTRTDFAALDTLDVVLASYFKAHSPVGASIEGRITNSTSTTQQLPGKGSSGGSGGASALIVSGLSAGMMLLAGMMLV</sequence>
<dbReference type="InterPro" id="IPR036907">
    <property type="entry name" value="5'-Nucleotdase_C_sf"/>
</dbReference>
<dbReference type="CDD" id="cd07409">
    <property type="entry name" value="MPP_CD73_N"/>
    <property type="match status" value="1"/>
</dbReference>
<evidence type="ECO:0000256" key="6">
    <source>
        <dbReference type="RuleBase" id="RU362119"/>
    </source>
</evidence>
<dbReference type="PROSITE" id="PS00786">
    <property type="entry name" value="5_NUCLEOTIDASE_2"/>
    <property type="match status" value="1"/>
</dbReference>
<dbReference type="Proteomes" id="UP000007148">
    <property type="component" value="Unassembled WGS sequence"/>
</dbReference>
<feature type="chain" id="PRO_5005132235" evidence="6">
    <location>
        <begin position="20"/>
        <end position="579"/>
    </location>
</feature>
<dbReference type="Pfam" id="PF02872">
    <property type="entry name" value="5_nucleotid_C"/>
    <property type="match status" value="1"/>
</dbReference>
<dbReference type="GO" id="GO:0016788">
    <property type="term" value="F:hydrolase activity, acting on ester bonds"/>
    <property type="evidence" value="ECO:0007669"/>
    <property type="project" value="InterPro"/>
</dbReference>
<dbReference type="InterPro" id="IPR006179">
    <property type="entry name" value="5_nucleotidase/apyrase"/>
</dbReference>
<evidence type="ECO:0000313" key="11">
    <source>
        <dbReference type="Proteomes" id="UP000007148"/>
    </source>
</evidence>
<feature type="compositionally biased region" description="Polar residues" evidence="7">
    <location>
        <begin position="536"/>
        <end position="545"/>
    </location>
</feature>
<dbReference type="OMA" id="NYDCDSP"/>
<evidence type="ECO:0000256" key="2">
    <source>
        <dbReference type="ARBA" id="ARBA00022723"/>
    </source>
</evidence>
<dbReference type="FunFam" id="3.60.21.10:FF:000020">
    <property type="entry name" value="NT5E isoform 4"/>
    <property type="match status" value="1"/>
</dbReference>